<dbReference type="AlphaFoldDB" id="A0A4P7CPS4"/>
<name>A0A4P7CPS4_9BURK</name>
<sequence>MTSHRSIDQTGEHTVDPLSAAIAAVMNGTEWVTAQTVGKRHAPEAANPFEVASRWTQDARIFAIELAGQTSYPAYLFDDTGHPIPEVAEILRVFAGYHPFRIASWFESTCSMLHGRRPREVLASDAAAVVAAAKDHVVGPVHG</sequence>
<dbReference type="OrthoDB" id="111944at2"/>
<accession>A0A4P7CPS4</accession>
<keyword evidence="2" id="KW-1185">Reference proteome</keyword>
<reference evidence="1 2" key="1">
    <citation type="submission" date="2019-03" db="EMBL/GenBank/DDBJ databases">
        <title>Paraburkholderia sp. 7MH5, isolated from subtropical forest soil.</title>
        <authorList>
            <person name="Gao Z.-H."/>
            <person name="Qiu L.-H."/>
        </authorList>
    </citation>
    <scope>NUCLEOTIDE SEQUENCE [LARGE SCALE GENOMIC DNA]</scope>
    <source>
        <strain evidence="1 2">7MH5</strain>
    </source>
</reference>
<organism evidence="1 2">
    <name type="scientific">Paraburkholderia pallida</name>
    <dbReference type="NCBI Taxonomy" id="2547399"/>
    <lineage>
        <taxon>Bacteria</taxon>
        <taxon>Pseudomonadati</taxon>
        <taxon>Pseudomonadota</taxon>
        <taxon>Betaproteobacteria</taxon>
        <taxon>Burkholderiales</taxon>
        <taxon>Burkholderiaceae</taxon>
        <taxon>Paraburkholderia</taxon>
    </lineage>
</organism>
<evidence type="ECO:0000313" key="1">
    <source>
        <dbReference type="EMBL" id="QBQ95919.1"/>
    </source>
</evidence>
<proteinExistence type="predicted"/>
<dbReference type="EMBL" id="CP038148">
    <property type="protein sequence ID" value="QBQ95919.1"/>
    <property type="molecule type" value="Genomic_DNA"/>
</dbReference>
<protein>
    <recommendedName>
        <fullName evidence="3">Antitoxin Xre/MbcA/ParS-like toxin-binding domain-containing protein</fullName>
    </recommendedName>
</protein>
<dbReference type="RefSeq" id="WP_134746687.1">
    <property type="nucleotide sequence ID" value="NZ_CP038148.1"/>
</dbReference>
<dbReference type="KEGG" id="ppai:E1956_01130"/>
<evidence type="ECO:0000313" key="2">
    <source>
        <dbReference type="Proteomes" id="UP000295727"/>
    </source>
</evidence>
<dbReference type="Proteomes" id="UP000295727">
    <property type="component" value="Chromosome 1"/>
</dbReference>
<gene>
    <name evidence="1" type="ORF">E1956_01130</name>
</gene>
<evidence type="ECO:0008006" key="3">
    <source>
        <dbReference type="Google" id="ProtNLM"/>
    </source>
</evidence>